<keyword evidence="3" id="KW-1185">Reference proteome</keyword>
<feature type="compositionally biased region" description="Basic and acidic residues" evidence="1">
    <location>
        <begin position="229"/>
        <end position="244"/>
    </location>
</feature>
<evidence type="ECO:0000313" key="3">
    <source>
        <dbReference type="Proteomes" id="UP001138661"/>
    </source>
</evidence>
<dbReference type="AlphaFoldDB" id="A0A9X1FVR4"/>
<dbReference type="EMBL" id="JAHXDN010000003">
    <property type="protein sequence ID" value="MBW4708935.1"/>
    <property type="molecule type" value="Genomic_DNA"/>
</dbReference>
<comment type="caution">
    <text evidence="2">The sequence shown here is derived from an EMBL/GenBank/DDBJ whole genome shotgun (WGS) entry which is preliminary data.</text>
</comment>
<gene>
    <name evidence="2" type="ORF">KX928_14190</name>
</gene>
<evidence type="ECO:0000313" key="2">
    <source>
        <dbReference type="EMBL" id="MBW4708935.1"/>
    </source>
</evidence>
<dbReference type="Proteomes" id="UP001138661">
    <property type="component" value="Unassembled WGS sequence"/>
</dbReference>
<dbReference type="InterPro" id="IPR009922">
    <property type="entry name" value="DUF1457"/>
</dbReference>
<organism evidence="2 3">
    <name type="scientific">Roseobacter insulae</name>
    <dbReference type="NCBI Taxonomy" id="2859783"/>
    <lineage>
        <taxon>Bacteria</taxon>
        <taxon>Pseudomonadati</taxon>
        <taxon>Pseudomonadota</taxon>
        <taxon>Alphaproteobacteria</taxon>
        <taxon>Rhodobacterales</taxon>
        <taxon>Roseobacteraceae</taxon>
        <taxon>Roseobacter</taxon>
    </lineage>
</organism>
<accession>A0A9X1FVR4</accession>
<sequence length="244" mass="26585">MDNGGQNTHNVYSMTQHVSHNGFAPLAQVEAYWEALRGSRLMPNRAEIDPRGIEQALEYSFIVERIAPGIARLRIAGSHLSDLMGMEVRGMPLTSFITPGSRRQLSDILEEVFETPATCTLQLHSEKGAGMPPLEARMILMPLKSDLGDVSRILGALISVGDMGRSPRRFDVTQSALRPIVSGSSNTAVIKQDAPAPVAQPAVKPAPATKSHQLHAGFNEPKVPFQSETPRKDAPYLRLVKSDD</sequence>
<feature type="compositionally biased region" description="Low complexity" evidence="1">
    <location>
        <begin position="195"/>
        <end position="208"/>
    </location>
</feature>
<dbReference type="Pfam" id="PF07310">
    <property type="entry name" value="PAS_5"/>
    <property type="match status" value="1"/>
</dbReference>
<reference evidence="2" key="1">
    <citation type="submission" date="2021-07" db="EMBL/GenBank/DDBJ databases">
        <title>Roseobacter insulae sp. nov., isolated from a tidal flat.</title>
        <authorList>
            <person name="Park S."/>
            <person name="Yoon J.-H."/>
        </authorList>
    </citation>
    <scope>NUCLEOTIDE SEQUENCE</scope>
    <source>
        <strain evidence="2">YSTF-M11</strain>
    </source>
</reference>
<feature type="region of interest" description="Disordered" evidence="1">
    <location>
        <begin position="195"/>
        <end position="244"/>
    </location>
</feature>
<proteinExistence type="predicted"/>
<name>A0A9X1FVR4_9RHOB</name>
<protein>
    <submittedName>
        <fullName evidence="2">PAS domain-containing protein</fullName>
    </submittedName>
</protein>
<evidence type="ECO:0000256" key="1">
    <source>
        <dbReference type="SAM" id="MobiDB-lite"/>
    </source>
</evidence>